<dbReference type="PANTHER" id="PTHR42686:SF1">
    <property type="entry name" value="GH17980P-RELATED"/>
    <property type="match status" value="1"/>
</dbReference>
<dbReference type="CDD" id="cd19164">
    <property type="entry name" value="AKR_ARA2"/>
    <property type="match status" value="1"/>
</dbReference>
<keyword evidence="1" id="KW-0560">Oxidoreductase</keyword>
<dbReference type="InterPro" id="IPR023210">
    <property type="entry name" value="NADP_OxRdtase_dom"/>
</dbReference>
<feature type="domain" description="NADP-dependent oxidoreductase" evidence="2">
    <location>
        <begin position="16"/>
        <end position="308"/>
    </location>
</feature>
<evidence type="ECO:0000313" key="4">
    <source>
        <dbReference type="Proteomes" id="UP000799640"/>
    </source>
</evidence>
<dbReference type="SUPFAM" id="SSF51430">
    <property type="entry name" value="NAD(P)-linked oxidoreductase"/>
    <property type="match status" value="1"/>
</dbReference>
<accession>A0A6G1HR37</accession>
<dbReference type="InterPro" id="IPR020471">
    <property type="entry name" value="AKR"/>
</dbReference>
<reference evidence="3" key="1">
    <citation type="journal article" date="2020" name="Stud. Mycol.">
        <title>101 Dothideomycetes genomes: a test case for predicting lifestyles and emergence of pathogens.</title>
        <authorList>
            <person name="Haridas S."/>
            <person name="Albert R."/>
            <person name="Binder M."/>
            <person name="Bloem J."/>
            <person name="Labutti K."/>
            <person name="Salamov A."/>
            <person name="Andreopoulos B."/>
            <person name="Baker S."/>
            <person name="Barry K."/>
            <person name="Bills G."/>
            <person name="Bluhm B."/>
            <person name="Cannon C."/>
            <person name="Castanera R."/>
            <person name="Culley D."/>
            <person name="Daum C."/>
            <person name="Ezra D."/>
            <person name="Gonzalez J."/>
            <person name="Henrissat B."/>
            <person name="Kuo A."/>
            <person name="Liang C."/>
            <person name="Lipzen A."/>
            <person name="Lutzoni F."/>
            <person name="Magnuson J."/>
            <person name="Mondo S."/>
            <person name="Nolan M."/>
            <person name="Ohm R."/>
            <person name="Pangilinan J."/>
            <person name="Park H.-J."/>
            <person name="Ramirez L."/>
            <person name="Alfaro M."/>
            <person name="Sun H."/>
            <person name="Tritt A."/>
            <person name="Yoshinaga Y."/>
            <person name="Zwiers L.-H."/>
            <person name="Turgeon B."/>
            <person name="Goodwin S."/>
            <person name="Spatafora J."/>
            <person name="Crous P."/>
            <person name="Grigoriev I."/>
        </authorList>
    </citation>
    <scope>NUCLEOTIDE SEQUENCE</scope>
    <source>
        <strain evidence="3">CBS 262.69</strain>
    </source>
</reference>
<dbReference type="Pfam" id="PF00248">
    <property type="entry name" value="Aldo_ket_red"/>
    <property type="match status" value="1"/>
</dbReference>
<evidence type="ECO:0000256" key="1">
    <source>
        <dbReference type="ARBA" id="ARBA00023002"/>
    </source>
</evidence>
<gene>
    <name evidence="3" type="ORF">EJ06DRAFT_496940</name>
</gene>
<organism evidence="3 4">
    <name type="scientific">Trichodelitschia bisporula</name>
    <dbReference type="NCBI Taxonomy" id="703511"/>
    <lineage>
        <taxon>Eukaryota</taxon>
        <taxon>Fungi</taxon>
        <taxon>Dikarya</taxon>
        <taxon>Ascomycota</taxon>
        <taxon>Pezizomycotina</taxon>
        <taxon>Dothideomycetes</taxon>
        <taxon>Dothideomycetes incertae sedis</taxon>
        <taxon>Phaeotrichales</taxon>
        <taxon>Phaeotrichaceae</taxon>
        <taxon>Trichodelitschia</taxon>
    </lineage>
</organism>
<protein>
    <submittedName>
        <fullName evidence="3">Aldo/keto reductase</fullName>
    </submittedName>
</protein>
<dbReference type="GO" id="GO:0070485">
    <property type="term" value="P:dehydro-D-arabinono-1,4-lactone biosynthetic process"/>
    <property type="evidence" value="ECO:0007669"/>
    <property type="project" value="TreeGrafter"/>
</dbReference>
<dbReference type="PANTHER" id="PTHR42686">
    <property type="entry name" value="GH17980P-RELATED"/>
    <property type="match status" value="1"/>
</dbReference>
<dbReference type="Gene3D" id="3.20.20.100">
    <property type="entry name" value="NADP-dependent oxidoreductase domain"/>
    <property type="match status" value="1"/>
</dbReference>
<evidence type="ECO:0000259" key="2">
    <source>
        <dbReference type="Pfam" id="PF00248"/>
    </source>
</evidence>
<sequence>MAPVKPHPPLRTVMPPLIFGTATFNNLYNRDPNELGTTPIVHRALALGVRAFDTSPYYGPSETLLGEALVTGPVPRSEYFIVTKAGRIASDVFDYSPAAIRASVLRSCERLDTPYLDLVYCHDVEFVSPDEVLEAVRELRRLRDEGYVHYVGISGYPLGVLCELAERVRDETDEPLDAVMSYAHYTLQNRRLASEGLPRLLKAGVQVVPNASVLGMGLLRGNGVPVGARGDWHPAPQELREAVARAAGFCAEYGERLEEVSVRWALEKWLMEGGVMGVNPEGRGLLGVSVMGVSAIKELEETMAVWNSILDGLANREGRWSGAETLSALKREATGLLAEEVRNILGEWVDYSWPSPPEGTIVQKSQDGEVR</sequence>
<dbReference type="OrthoDB" id="5286008at2759"/>
<dbReference type="EMBL" id="ML996700">
    <property type="protein sequence ID" value="KAF2398336.1"/>
    <property type="molecule type" value="Genomic_DNA"/>
</dbReference>
<keyword evidence="4" id="KW-1185">Reference proteome</keyword>
<proteinExistence type="predicted"/>
<name>A0A6G1HR37_9PEZI</name>
<dbReference type="AlphaFoldDB" id="A0A6G1HR37"/>
<dbReference type="InterPro" id="IPR044480">
    <property type="entry name" value="Ara2-like"/>
</dbReference>
<dbReference type="InterPro" id="IPR036812">
    <property type="entry name" value="NAD(P)_OxRdtase_dom_sf"/>
</dbReference>
<dbReference type="GO" id="GO:0005829">
    <property type="term" value="C:cytosol"/>
    <property type="evidence" value="ECO:0007669"/>
    <property type="project" value="TreeGrafter"/>
</dbReference>
<evidence type="ECO:0000313" key="3">
    <source>
        <dbReference type="EMBL" id="KAF2398336.1"/>
    </source>
</evidence>
<dbReference type="GO" id="GO:0045290">
    <property type="term" value="F:D-arabinose 1-dehydrogenase [NAD(P)+] activity"/>
    <property type="evidence" value="ECO:0007669"/>
    <property type="project" value="InterPro"/>
</dbReference>
<dbReference type="Proteomes" id="UP000799640">
    <property type="component" value="Unassembled WGS sequence"/>
</dbReference>